<sequence length="154" mass="16729">MPVCLCAGRQAQGQADWQAGEQAGKNARHPARKNACRFANQKAYRLAAMLFSLAWQHLALSWQLVAFLSRISDLGNALPLHPSGRAKPKARTAGPGSVLLLGSRKVSGNRCLAGSVTTGLSPIRRVRIFVSFKTQQGMFRVTRNLAGYSRKPCP</sequence>
<proteinExistence type="predicted"/>
<dbReference type="HOGENOM" id="CLU_1702563_0_0_10"/>
<dbReference type="EMBL" id="ABYH01000350">
    <property type="protein sequence ID" value="EEC95366.1"/>
    <property type="molecule type" value="Genomic_DNA"/>
</dbReference>
<comment type="caution">
    <text evidence="1">The sequence shown here is derived from an EMBL/GenBank/DDBJ whole genome shotgun (WGS) entry which is preliminary data.</text>
</comment>
<gene>
    <name evidence="1" type="ORF">PRABACTJOHN_03257</name>
</gene>
<dbReference type="STRING" id="537006.PRABACTJOHN_03257"/>
<name>B7BDY2_9BACT</name>
<evidence type="ECO:0000313" key="2">
    <source>
        <dbReference type="Proteomes" id="UP000005510"/>
    </source>
</evidence>
<organism evidence="1 2">
    <name type="scientific">Parabacteroides johnsonii DSM 18315</name>
    <dbReference type="NCBI Taxonomy" id="537006"/>
    <lineage>
        <taxon>Bacteria</taxon>
        <taxon>Pseudomonadati</taxon>
        <taxon>Bacteroidota</taxon>
        <taxon>Bacteroidia</taxon>
        <taxon>Bacteroidales</taxon>
        <taxon>Tannerellaceae</taxon>
        <taxon>Parabacteroides</taxon>
    </lineage>
</organism>
<accession>B7BDY2</accession>
<reference evidence="1 2" key="1">
    <citation type="submission" date="2008-10" db="EMBL/GenBank/DDBJ databases">
        <title>Draft genome sequence of Parabacteroides johnsonii (DSM 18315).</title>
        <authorList>
            <person name="Sudarsanam P."/>
            <person name="Ley R."/>
            <person name="Guruge J."/>
            <person name="Turnbaugh P.J."/>
            <person name="Mahowald M."/>
            <person name="Liep D."/>
            <person name="Gordon J."/>
        </authorList>
    </citation>
    <scope>NUCLEOTIDE SEQUENCE [LARGE SCALE GENOMIC DNA]</scope>
    <source>
        <strain evidence="1 2">DSM 18315</strain>
    </source>
</reference>
<evidence type="ECO:0000313" key="1">
    <source>
        <dbReference type="EMBL" id="EEC95366.1"/>
    </source>
</evidence>
<protein>
    <submittedName>
        <fullName evidence="1">Uncharacterized protein</fullName>
    </submittedName>
</protein>
<dbReference type="Proteomes" id="UP000005510">
    <property type="component" value="Unassembled WGS sequence"/>
</dbReference>
<dbReference type="AlphaFoldDB" id="B7BDY2"/>
<reference evidence="1 2" key="2">
    <citation type="submission" date="2008-10" db="EMBL/GenBank/DDBJ databases">
        <authorList>
            <person name="Fulton L."/>
            <person name="Clifton S."/>
            <person name="Fulton B."/>
            <person name="Xu J."/>
            <person name="Minx P."/>
            <person name="Pepin K.H."/>
            <person name="Johnson M."/>
            <person name="Bhonagiri V."/>
            <person name="Nash W.E."/>
            <person name="Mardis E.R."/>
            <person name="Wilson R.K."/>
        </authorList>
    </citation>
    <scope>NUCLEOTIDE SEQUENCE [LARGE SCALE GENOMIC DNA]</scope>
    <source>
        <strain evidence="1 2">DSM 18315</strain>
    </source>
</reference>